<dbReference type="Gene3D" id="3.60.21.10">
    <property type="match status" value="1"/>
</dbReference>
<dbReference type="AlphaFoldDB" id="A0A1X7FU42"/>
<feature type="domain" description="Purple acid phosphatase N-terminal" evidence="4">
    <location>
        <begin position="59"/>
        <end position="152"/>
    </location>
</feature>
<dbReference type="GeneID" id="95552983"/>
<evidence type="ECO:0000259" key="4">
    <source>
        <dbReference type="Pfam" id="PF16656"/>
    </source>
</evidence>
<feature type="region of interest" description="Disordered" evidence="2">
    <location>
        <begin position="416"/>
        <end position="443"/>
    </location>
</feature>
<evidence type="ECO:0000259" key="3">
    <source>
        <dbReference type="Pfam" id="PF00149"/>
    </source>
</evidence>
<dbReference type="SUPFAM" id="SSF49363">
    <property type="entry name" value="Purple acid phosphatase, N-terminal domain"/>
    <property type="match status" value="1"/>
</dbReference>
<dbReference type="Pfam" id="PF00149">
    <property type="entry name" value="Metallophos"/>
    <property type="match status" value="1"/>
</dbReference>
<feature type="compositionally biased region" description="Basic and acidic residues" evidence="2">
    <location>
        <begin position="433"/>
        <end position="443"/>
    </location>
</feature>
<evidence type="ECO:0000313" key="5">
    <source>
        <dbReference type="EMBL" id="SMF58655.1"/>
    </source>
</evidence>
<dbReference type="InterPro" id="IPR029052">
    <property type="entry name" value="Metallo-depent_PP-like"/>
</dbReference>
<dbReference type="PANTHER" id="PTHR22953">
    <property type="entry name" value="ACID PHOSPHATASE RELATED"/>
    <property type="match status" value="1"/>
</dbReference>
<dbReference type="EMBL" id="FXAH01000011">
    <property type="protein sequence ID" value="SMF58655.1"/>
    <property type="molecule type" value="Genomic_DNA"/>
</dbReference>
<dbReference type="Pfam" id="PF16656">
    <property type="entry name" value="Pur_ac_phosph_N"/>
    <property type="match status" value="1"/>
</dbReference>
<name>A0A1X7FU42_TRICW</name>
<dbReference type="InterPro" id="IPR039331">
    <property type="entry name" value="PAPs-like"/>
</dbReference>
<dbReference type="RefSeq" id="WP_102622994.1">
    <property type="nucleotide sequence ID" value="NZ_BSQD01000008.1"/>
</dbReference>
<dbReference type="Proteomes" id="UP000192911">
    <property type="component" value="Unassembled WGS sequence"/>
</dbReference>
<dbReference type="OrthoDB" id="9804511at2"/>
<dbReference type="InterPro" id="IPR008963">
    <property type="entry name" value="Purple_acid_Pase-like_N"/>
</dbReference>
<reference evidence="6" key="1">
    <citation type="submission" date="2017-04" db="EMBL/GenBank/DDBJ databases">
        <authorList>
            <person name="Varghese N."/>
            <person name="Submissions S."/>
        </authorList>
    </citation>
    <scope>NUCLEOTIDE SEQUENCE [LARGE SCALE GENOMIC DNA]</scope>
    <source>
        <strain evidence="6">Ballard 720</strain>
    </source>
</reference>
<dbReference type="GO" id="GO:0046872">
    <property type="term" value="F:metal ion binding"/>
    <property type="evidence" value="ECO:0007669"/>
    <property type="project" value="InterPro"/>
</dbReference>
<dbReference type="InterPro" id="IPR015914">
    <property type="entry name" value="PAPs_N"/>
</dbReference>
<dbReference type="SUPFAM" id="SSF56300">
    <property type="entry name" value="Metallo-dependent phosphatases"/>
    <property type="match status" value="1"/>
</dbReference>
<keyword evidence="6" id="KW-1185">Reference proteome</keyword>
<organism evidence="5 6">
    <name type="scientific">Trinickia caryophylli</name>
    <name type="common">Paraburkholderia caryophylli</name>
    <dbReference type="NCBI Taxonomy" id="28094"/>
    <lineage>
        <taxon>Bacteria</taxon>
        <taxon>Pseudomonadati</taxon>
        <taxon>Pseudomonadota</taxon>
        <taxon>Betaproteobacteria</taxon>
        <taxon>Burkholderiales</taxon>
        <taxon>Burkholderiaceae</taxon>
        <taxon>Trinickia</taxon>
    </lineage>
</organism>
<proteinExistence type="predicted"/>
<dbReference type="Gene3D" id="2.60.40.380">
    <property type="entry name" value="Purple acid phosphatase-like, N-terminal"/>
    <property type="match status" value="1"/>
</dbReference>
<dbReference type="GO" id="GO:0003993">
    <property type="term" value="F:acid phosphatase activity"/>
    <property type="evidence" value="ECO:0007669"/>
    <property type="project" value="InterPro"/>
</dbReference>
<sequence>MPKNSSPDNLAAESAATASAATVSRRGFLKLAGASGFASAAGALAGAARADSTAPDGTPEQIHLTWGDDPRREVVVSWASVAASVNPRVTVTTSGGGHPRVVHGVQRTYTDGLSGVVVFTYHARVDDLHPGTTYRYEVTADNDSRVGSPFSATFATAPRARAPFRFTSYGDLATPNTGWVLSSPQSRFAVEAVERFQPLFHLLNGDLCYANLNPTHQTEVWRDFGNNNQMSAANRPWMPCPGNHEIEFHNGPEGFESYLARYTLPDNGTRFAGRWYSFRVGSVLFVSLDADDVVYQDAAAFVAGPAPLVPAASTGNPAIAPGTSFYVRGYSHGEQTRWLERTLRHAEHDHDIDWIVVQMHQDALSSSKTGNGSDKGIREAWLPLFDRYGVDLVLCGHDHDYERSYPVRGCNHHAGIDAKTGEPVDTLQPRPVPHAERGSNRFDTSHGTVHLILGGGGTSAPLDVYGVDIGNGNPQAKVFTKPNRPVPGATEGTYLRNGADALEDAIWSAQRDTATGYGIAVFDVDPGERGGHTSITMNYYHAPGADQTPTGNYELFETVTLTKRRRD</sequence>
<dbReference type="PANTHER" id="PTHR22953:SF153">
    <property type="entry name" value="PURPLE ACID PHOSPHATASE"/>
    <property type="match status" value="1"/>
</dbReference>
<dbReference type="PROSITE" id="PS51318">
    <property type="entry name" value="TAT"/>
    <property type="match status" value="1"/>
</dbReference>
<feature type="domain" description="Calcineurin-like phosphoesterase" evidence="3">
    <location>
        <begin position="195"/>
        <end position="401"/>
    </location>
</feature>
<evidence type="ECO:0000256" key="2">
    <source>
        <dbReference type="SAM" id="MobiDB-lite"/>
    </source>
</evidence>
<dbReference type="InterPro" id="IPR006311">
    <property type="entry name" value="TAT_signal"/>
</dbReference>
<gene>
    <name evidence="5" type="ORF">SAMN06295900_111137</name>
</gene>
<dbReference type="InterPro" id="IPR004843">
    <property type="entry name" value="Calcineurin-like_PHP"/>
</dbReference>
<dbReference type="InterPro" id="IPR003961">
    <property type="entry name" value="FN3_dom"/>
</dbReference>
<dbReference type="CDD" id="cd00063">
    <property type="entry name" value="FN3"/>
    <property type="match status" value="1"/>
</dbReference>
<evidence type="ECO:0000313" key="6">
    <source>
        <dbReference type="Proteomes" id="UP000192911"/>
    </source>
</evidence>
<keyword evidence="1" id="KW-0732">Signal</keyword>
<evidence type="ECO:0000256" key="1">
    <source>
        <dbReference type="ARBA" id="ARBA00022729"/>
    </source>
</evidence>
<accession>A0A1X7FU42</accession>
<protein>
    <submittedName>
        <fullName evidence="5">3',5'-cyclic AMP phosphodiesterase CpdA</fullName>
    </submittedName>
</protein>
<dbReference type="STRING" id="28094.SAMN06295900_111137"/>